<evidence type="ECO:0000313" key="2">
    <source>
        <dbReference type="Proteomes" id="UP000061660"/>
    </source>
</evidence>
<dbReference type="EMBL" id="CP013652">
    <property type="protein sequence ID" value="ALS21060.1"/>
    <property type="molecule type" value="Genomic_DNA"/>
</dbReference>
<accession>A0A0U2VXM5</accession>
<dbReference type="STRING" id="162209.IJ22_06750"/>
<evidence type="ECO:0000313" key="1">
    <source>
        <dbReference type="EMBL" id="ALS21060.1"/>
    </source>
</evidence>
<reference evidence="2" key="1">
    <citation type="submission" date="2015-12" db="EMBL/GenBank/DDBJ databases">
        <title>Complete genome sequences of two moderately thermophilic Paenibacillus species.</title>
        <authorList>
            <person name="Butler R.III."/>
            <person name="Wang J."/>
            <person name="Stark B.C."/>
            <person name="Pombert J.-F."/>
        </authorList>
    </citation>
    <scope>NUCLEOTIDE SEQUENCE [LARGE SCALE GENOMIC DNA]</scope>
    <source>
        <strain evidence="2">32O-Y</strain>
    </source>
</reference>
<dbReference type="AlphaFoldDB" id="A0A0U2VXM5"/>
<protein>
    <submittedName>
        <fullName evidence="1">Membrane protein</fullName>
    </submittedName>
</protein>
<keyword evidence="2" id="KW-1185">Reference proteome</keyword>
<dbReference type="OrthoDB" id="4424890at2"/>
<dbReference type="PATRIC" id="fig|162209.4.peg.714"/>
<reference evidence="1 2" key="2">
    <citation type="journal article" date="2016" name="Genome Announc.">
        <title>Complete Genome Sequences of Two Interactive Moderate Thermophiles, Paenibacillus napthalenovorans 32O-Y and Paenibacillus sp. 32O-W.</title>
        <authorList>
            <person name="Butler R.R.III."/>
            <person name="Wang J."/>
            <person name="Stark B.C."/>
            <person name="Pombert J.F."/>
        </authorList>
    </citation>
    <scope>NUCLEOTIDE SEQUENCE [LARGE SCALE GENOMIC DNA]</scope>
    <source>
        <strain evidence="1 2">32O-Y</strain>
    </source>
</reference>
<dbReference type="Proteomes" id="UP000061660">
    <property type="component" value="Chromosome"/>
</dbReference>
<gene>
    <name evidence="1" type="ORF">IJ22_06750</name>
</gene>
<dbReference type="RefSeq" id="WP_062407205.1">
    <property type="nucleotide sequence ID" value="NZ_BJCS01000002.1"/>
</dbReference>
<dbReference type="PANTHER" id="PTHR37814:SF1">
    <property type="entry name" value="MEMBRANE PROTEIN"/>
    <property type="match status" value="1"/>
</dbReference>
<name>A0A0U2VXM5_9BACL</name>
<dbReference type="InterPro" id="IPR038728">
    <property type="entry name" value="YkvI-like"/>
</dbReference>
<proteinExistence type="predicted"/>
<dbReference type="KEGG" id="pnp:IJ22_06750"/>
<organism evidence="1 2">
    <name type="scientific">Paenibacillus naphthalenovorans</name>
    <dbReference type="NCBI Taxonomy" id="162209"/>
    <lineage>
        <taxon>Bacteria</taxon>
        <taxon>Bacillati</taxon>
        <taxon>Bacillota</taxon>
        <taxon>Bacilli</taxon>
        <taxon>Bacillales</taxon>
        <taxon>Paenibacillaceae</taxon>
        <taxon>Paenibacillus</taxon>
    </lineage>
</organism>
<dbReference type="PANTHER" id="PTHR37814">
    <property type="entry name" value="CONSERVED MEMBRANE PROTEIN"/>
    <property type="match status" value="1"/>
</dbReference>
<sequence length="348" mass="38094">MRRWGSILQVSFTYVGTVVGAGFATGQEILQFFTRYGWMATLTIGIASVLFVWLGIKLMLLANVAGAKSYEDLNKLLFGERIGSLISLFTLISLFGVSTVMLAGAGSVFSEHLNLPYQAGLAVTLLLSYVLLIKGMNAIMTVNSIVVPLMMIFSCIVVWNAVNSPGSANWLLLETGYSLQRIWFAPFLYVAFNLTMAQAVLVPLGAQIDDRSVLFWGGLWGGVGIGLMLIAGHFALSAQMPGIMNYDIPMGQLVLGLGSLLPLLFVLVIYGEIFTTLLADVYGLSLQLEQRTRLSYKTIVPVVLLLSYGISQIGFKALISSLYPLLGMLSMAWMVMMMWRRTPSIRPN</sequence>